<organism evidence="1 2">
    <name type="scientific">Pedobacter endophyticus</name>
    <dbReference type="NCBI Taxonomy" id="2789740"/>
    <lineage>
        <taxon>Bacteria</taxon>
        <taxon>Pseudomonadati</taxon>
        <taxon>Bacteroidota</taxon>
        <taxon>Sphingobacteriia</taxon>
        <taxon>Sphingobacteriales</taxon>
        <taxon>Sphingobacteriaceae</taxon>
        <taxon>Pedobacter</taxon>
    </lineage>
</organism>
<evidence type="ECO:0000313" key="1">
    <source>
        <dbReference type="EMBL" id="QPH40815.1"/>
    </source>
</evidence>
<dbReference type="Proteomes" id="UP000594759">
    <property type="component" value="Chromosome"/>
</dbReference>
<evidence type="ECO:0000313" key="2">
    <source>
        <dbReference type="Proteomes" id="UP000594759"/>
    </source>
</evidence>
<sequence length="147" mass="16777">MRDWQAAFKQSSFYHPLVETDGKCTLQTDGNEGLASCISNNQTFIIRRLKPTANAHLKPTARGIGKLHLDNQTFIIRWLKPTANAHFKPRTMRDWRAAFKQSNFYYPSVETDGKCTLETDDNEGLASCISTNQTFIIRRLKPTAMHT</sequence>
<keyword evidence="2" id="KW-1185">Reference proteome</keyword>
<proteinExistence type="predicted"/>
<dbReference type="AlphaFoldDB" id="A0A7S9L1J9"/>
<accession>A0A7S9L1J9</accession>
<protein>
    <submittedName>
        <fullName evidence="1">Uncharacterized protein</fullName>
    </submittedName>
</protein>
<dbReference type="RefSeq" id="WP_196100269.1">
    <property type="nucleotide sequence ID" value="NZ_CP064939.1"/>
</dbReference>
<gene>
    <name evidence="1" type="ORF">IZT61_05995</name>
</gene>
<dbReference type="KEGG" id="pex:IZT61_05995"/>
<reference evidence="1 2" key="1">
    <citation type="submission" date="2020-11" db="EMBL/GenBank/DDBJ databases">
        <title>Pedobacter endophytica, an endophytic bacteria isolated form Carex pumila.</title>
        <authorList>
            <person name="Peng Y."/>
            <person name="Jiang L."/>
            <person name="Lee J."/>
        </authorList>
    </citation>
    <scope>NUCLEOTIDE SEQUENCE [LARGE SCALE GENOMIC DNA]</scope>
    <source>
        <strain evidence="1 2">JBR3-12</strain>
    </source>
</reference>
<dbReference type="EMBL" id="CP064939">
    <property type="protein sequence ID" value="QPH40815.1"/>
    <property type="molecule type" value="Genomic_DNA"/>
</dbReference>
<name>A0A7S9L1J9_9SPHI</name>